<dbReference type="EMBL" id="BMQB01000001">
    <property type="protein sequence ID" value="GGJ80551.1"/>
    <property type="molecule type" value="Genomic_DNA"/>
</dbReference>
<evidence type="ECO:0008006" key="4">
    <source>
        <dbReference type="Google" id="ProtNLM"/>
    </source>
</evidence>
<reference evidence="2" key="1">
    <citation type="journal article" date="2014" name="Int. J. Syst. Evol. Microbiol.">
        <title>Complete genome sequence of Corynebacterium casei LMG S-19264T (=DSM 44701T), isolated from a smear-ripened cheese.</title>
        <authorList>
            <consortium name="US DOE Joint Genome Institute (JGI-PGF)"/>
            <person name="Walter F."/>
            <person name="Albersmeier A."/>
            <person name="Kalinowski J."/>
            <person name="Ruckert C."/>
        </authorList>
    </citation>
    <scope>NUCLEOTIDE SEQUENCE</scope>
    <source>
        <strain evidence="2">JCM 3090</strain>
    </source>
</reference>
<feature type="chain" id="PRO_5035153351" description="Secreted protein" evidence="1">
    <location>
        <begin position="31"/>
        <end position="125"/>
    </location>
</feature>
<dbReference type="RefSeq" id="WP_189168610.1">
    <property type="nucleotide sequence ID" value="NZ_BMQB01000001.1"/>
</dbReference>
<organism evidence="2 3">
    <name type="scientific">Pilimelia anulata</name>
    <dbReference type="NCBI Taxonomy" id="53371"/>
    <lineage>
        <taxon>Bacteria</taxon>
        <taxon>Bacillati</taxon>
        <taxon>Actinomycetota</taxon>
        <taxon>Actinomycetes</taxon>
        <taxon>Micromonosporales</taxon>
        <taxon>Micromonosporaceae</taxon>
        <taxon>Pilimelia</taxon>
    </lineage>
</organism>
<name>A0A8J3B4M3_9ACTN</name>
<reference evidence="2" key="2">
    <citation type="submission" date="2020-09" db="EMBL/GenBank/DDBJ databases">
        <authorList>
            <person name="Sun Q."/>
            <person name="Ohkuma M."/>
        </authorList>
    </citation>
    <scope>NUCLEOTIDE SEQUENCE</scope>
    <source>
        <strain evidence="2">JCM 3090</strain>
    </source>
</reference>
<evidence type="ECO:0000313" key="3">
    <source>
        <dbReference type="Proteomes" id="UP000649739"/>
    </source>
</evidence>
<sequence length="125" mass="12694">MRKSHHARRLTTLALTAAAVLAAATPPAAATERAPLPASCVLDGNHPTCASGYISSGRDGKVTITADRIRGTGTITCQASGHGSNFGEVTSTGSTRSKTLTVGADVQVAVLGFNENNDEGVCKIS</sequence>
<dbReference type="AlphaFoldDB" id="A0A8J3B4M3"/>
<evidence type="ECO:0000313" key="2">
    <source>
        <dbReference type="EMBL" id="GGJ80551.1"/>
    </source>
</evidence>
<accession>A0A8J3B4M3</accession>
<proteinExistence type="predicted"/>
<keyword evidence="3" id="KW-1185">Reference proteome</keyword>
<evidence type="ECO:0000256" key="1">
    <source>
        <dbReference type="SAM" id="SignalP"/>
    </source>
</evidence>
<feature type="signal peptide" evidence="1">
    <location>
        <begin position="1"/>
        <end position="30"/>
    </location>
</feature>
<keyword evidence="1" id="KW-0732">Signal</keyword>
<protein>
    <recommendedName>
        <fullName evidence="4">Secreted protein</fullName>
    </recommendedName>
</protein>
<dbReference type="Proteomes" id="UP000649739">
    <property type="component" value="Unassembled WGS sequence"/>
</dbReference>
<gene>
    <name evidence="2" type="ORF">GCM10010123_08110</name>
</gene>
<comment type="caution">
    <text evidence="2">The sequence shown here is derived from an EMBL/GenBank/DDBJ whole genome shotgun (WGS) entry which is preliminary data.</text>
</comment>